<keyword evidence="7" id="KW-1185">Reference proteome</keyword>
<dbReference type="SUPFAM" id="SSF46785">
    <property type="entry name" value="Winged helix' DNA-binding domain"/>
    <property type="match status" value="1"/>
</dbReference>
<dbReference type="CDD" id="cd00038">
    <property type="entry name" value="CAP_ED"/>
    <property type="match status" value="1"/>
</dbReference>
<evidence type="ECO:0000259" key="4">
    <source>
        <dbReference type="PROSITE" id="PS50042"/>
    </source>
</evidence>
<dbReference type="InterPro" id="IPR036388">
    <property type="entry name" value="WH-like_DNA-bd_sf"/>
</dbReference>
<dbReference type="GO" id="GO:0003700">
    <property type="term" value="F:DNA-binding transcription factor activity"/>
    <property type="evidence" value="ECO:0007669"/>
    <property type="project" value="TreeGrafter"/>
</dbReference>
<dbReference type="Gene3D" id="1.10.10.10">
    <property type="entry name" value="Winged helix-like DNA-binding domain superfamily/Winged helix DNA-binding domain"/>
    <property type="match status" value="1"/>
</dbReference>
<keyword evidence="1" id="KW-0805">Transcription regulation</keyword>
<dbReference type="Gene3D" id="2.60.120.10">
    <property type="entry name" value="Jelly Rolls"/>
    <property type="match status" value="1"/>
</dbReference>
<dbReference type="RefSeq" id="WP_101895335.1">
    <property type="nucleotide sequence ID" value="NZ_CP022684.1"/>
</dbReference>
<evidence type="ECO:0000313" key="6">
    <source>
        <dbReference type="EMBL" id="AUM13960.1"/>
    </source>
</evidence>
<keyword evidence="3" id="KW-0804">Transcription</keyword>
<feature type="domain" description="Cyclic nucleotide-binding" evidence="4">
    <location>
        <begin position="17"/>
        <end position="137"/>
    </location>
</feature>
<organism evidence="6 7">
    <name type="scientific">Ketobacter alkanivorans</name>
    <dbReference type="NCBI Taxonomy" id="1917421"/>
    <lineage>
        <taxon>Bacteria</taxon>
        <taxon>Pseudomonadati</taxon>
        <taxon>Pseudomonadota</taxon>
        <taxon>Gammaproteobacteria</taxon>
        <taxon>Pseudomonadales</taxon>
        <taxon>Ketobacteraceae</taxon>
        <taxon>Ketobacter</taxon>
    </lineage>
</organism>
<dbReference type="SMART" id="SM00419">
    <property type="entry name" value="HTH_CRP"/>
    <property type="match status" value="1"/>
</dbReference>
<evidence type="ECO:0000313" key="7">
    <source>
        <dbReference type="Proteomes" id="UP000235116"/>
    </source>
</evidence>
<dbReference type="InterPro" id="IPR018490">
    <property type="entry name" value="cNMP-bd_dom_sf"/>
</dbReference>
<dbReference type="GO" id="GO:0005829">
    <property type="term" value="C:cytosol"/>
    <property type="evidence" value="ECO:0007669"/>
    <property type="project" value="TreeGrafter"/>
</dbReference>
<dbReference type="InterPro" id="IPR014710">
    <property type="entry name" value="RmlC-like_jellyroll"/>
</dbReference>
<dbReference type="PROSITE" id="PS50042">
    <property type="entry name" value="CNMP_BINDING_3"/>
    <property type="match status" value="1"/>
</dbReference>
<dbReference type="SMART" id="SM00100">
    <property type="entry name" value="cNMP"/>
    <property type="match status" value="1"/>
</dbReference>
<dbReference type="InterPro" id="IPR000595">
    <property type="entry name" value="cNMP-bd_dom"/>
</dbReference>
<protein>
    <recommendedName>
        <fullName evidence="8">Crp/Fnr family transcriptional regulator</fullName>
    </recommendedName>
</protein>
<dbReference type="PROSITE" id="PS51063">
    <property type="entry name" value="HTH_CRP_2"/>
    <property type="match status" value="1"/>
</dbReference>
<dbReference type="PANTHER" id="PTHR24567:SF74">
    <property type="entry name" value="HTH-TYPE TRANSCRIPTIONAL REGULATOR ARCR"/>
    <property type="match status" value="1"/>
</dbReference>
<dbReference type="InterPro" id="IPR012318">
    <property type="entry name" value="HTH_CRP"/>
</dbReference>
<evidence type="ECO:0000259" key="5">
    <source>
        <dbReference type="PROSITE" id="PS51063"/>
    </source>
</evidence>
<dbReference type="Proteomes" id="UP000235116">
    <property type="component" value="Chromosome"/>
</dbReference>
<dbReference type="SUPFAM" id="SSF51206">
    <property type="entry name" value="cAMP-binding domain-like"/>
    <property type="match status" value="1"/>
</dbReference>
<dbReference type="InterPro" id="IPR036390">
    <property type="entry name" value="WH_DNA-bd_sf"/>
</dbReference>
<evidence type="ECO:0000256" key="1">
    <source>
        <dbReference type="ARBA" id="ARBA00023015"/>
    </source>
</evidence>
<dbReference type="InterPro" id="IPR050397">
    <property type="entry name" value="Env_Response_Regulators"/>
</dbReference>
<dbReference type="PANTHER" id="PTHR24567">
    <property type="entry name" value="CRP FAMILY TRANSCRIPTIONAL REGULATORY PROTEIN"/>
    <property type="match status" value="1"/>
</dbReference>
<sequence length="237" mass="26496">MPNKTPPITDILQQGRWFNAIPEPLQRALISNGKTQTIARGNTLFSRGDPNCGLYAVIEGALRISMLSEDGKEAILTFIDPPNWIGEVSLFDSQPRTHDAIAETDSMLLHVSEATLQQILQETPEYWRSFGQLLTQKLRLTFYAIEDFALLPAPQRLIRRLALIAEGYGNRTAHTPPTIRLHQEQLGRMLSISRQTTNQILKDLEANGIVKLVYGGIEICDLNALQKLGNLPPMSAR</sequence>
<dbReference type="OrthoDB" id="6881322at2"/>
<dbReference type="AlphaFoldDB" id="A0A2K9LNY3"/>
<evidence type="ECO:0008006" key="8">
    <source>
        <dbReference type="Google" id="ProtNLM"/>
    </source>
</evidence>
<gene>
    <name evidence="6" type="ORF">Kalk_16665</name>
</gene>
<dbReference type="Pfam" id="PF13545">
    <property type="entry name" value="HTH_Crp_2"/>
    <property type="match status" value="1"/>
</dbReference>
<proteinExistence type="predicted"/>
<dbReference type="EMBL" id="CP022684">
    <property type="protein sequence ID" value="AUM13960.1"/>
    <property type="molecule type" value="Genomic_DNA"/>
</dbReference>
<reference evidence="7" key="1">
    <citation type="submission" date="2017-08" db="EMBL/GenBank/DDBJ databases">
        <title>Direct submision.</title>
        <authorList>
            <person name="Kim S.-J."/>
            <person name="Rhee S.-K."/>
        </authorList>
    </citation>
    <scope>NUCLEOTIDE SEQUENCE [LARGE SCALE GENOMIC DNA]</scope>
    <source>
        <strain evidence="7">GI5</strain>
    </source>
</reference>
<evidence type="ECO:0000256" key="2">
    <source>
        <dbReference type="ARBA" id="ARBA00023125"/>
    </source>
</evidence>
<keyword evidence="2" id="KW-0238">DNA-binding</keyword>
<evidence type="ECO:0000256" key="3">
    <source>
        <dbReference type="ARBA" id="ARBA00023163"/>
    </source>
</evidence>
<dbReference type="GO" id="GO:0003677">
    <property type="term" value="F:DNA binding"/>
    <property type="evidence" value="ECO:0007669"/>
    <property type="project" value="UniProtKB-KW"/>
</dbReference>
<name>A0A2K9LNY3_9GAMM</name>
<dbReference type="Pfam" id="PF00027">
    <property type="entry name" value="cNMP_binding"/>
    <property type="match status" value="1"/>
</dbReference>
<dbReference type="KEGG" id="kak:Kalk_16665"/>
<feature type="domain" description="HTH crp-type" evidence="5">
    <location>
        <begin position="151"/>
        <end position="223"/>
    </location>
</feature>
<accession>A0A2K9LNY3</accession>